<feature type="active site" description="Nucleophile" evidence="4">
    <location>
        <position position="419"/>
    </location>
</feature>
<protein>
    <recommendedName>
        <fullName evidence="6">Glutathione hydrolase proenzyme</fullName>
        <ecNumber evidence="6">2.3.2.2</ecNumber>
        <ecNumber evidence="6">3.4.19.13</ecNumber>
    </recommendedName>
    <component>
        <recommendedName>
            <fullName evidence="6">Glutathione hydrolase large chain</fullName>
        </recommendedName>
    </component>
    <component>
        <recommendedName>
            <fullName evidence="6">Glutathione hydrolase small chain</fullName>
        </recommendedName>
    </component>
</protein>
<keyword evidence="6" id="KW-0317">Glutathione biosynthesis</keyword>
<keyword evidence="6" id="KW-0012">Acyltransferase</keyword>
<evidence type="ECO:0000313" key="8">
    <source>
        <dbReference type="Proteomes" id="UP000244956"/>
    </source>
</evidence>
<sequence>MLYGFFFIDFPDQKNSDSNCINPPFFLNCRHSKHLTTQITRKNIRMSNFRKLLFSAVILTTAVYSIAQDRITGRTFATRSEIIGKKGMVATSHPLATQIGLEILKKGGTATDAAIAANAALGLMEPTGSGIGGDLFALVWDAESNSLYGINGSGRSPRLLTNDYFISNRIEKIPSFGPLPVSVPGCVDAWFELHDKFGKMPMEQILAPAADYAEEGFPVTELISHYWKLSLNHFRKFPNVMETYSIDGKAPEKGDIFKNPDLANTYRLIAEKGRDAFYNGRIAKTIVNFIQGQGGFLSEEDFTLHHSEWVEPIPVNYKGYTVWELPPNGQGITAQIMLNILEGFEFSPEEFGTARHLHLVNEAKKIAFEDRANYIADPDFAKLPLDKLLSKVYAKKRRSLIDSARAGSYTPGMQNHSETVYLTVADQWGNMVSLIQSNYRGMGSGMVPPGLGFMLQNRGELFSLNPGDANEYAPGKRPFHTIIPAFVTKDKKPWLSFGVMGGDFQPQGHVQIIMNLIDFEMNLQEAGDAPRFSHSGGSTPTGVSHKTKGEIHVESGIPYETVRGLMQMGHIVSFDLGGYGGFQGIMYDNERGVYIGASESRKDGQAAGY</sequence>
<organism evidence="7 8">
    <name type="scientific">Marinilabilia rubra</name>
    <dbReference type="NCBI Taxonomy" id="2162893"/>
    <lineage>
        <taxon>Bacteria</taxon>
        <taxon>Pseudomonadati</taxon>
        <taxon>Bacteroidota</taxon>
        <taxon>Bacteroidia</taxon>
        <taxon>Marinilabiliales</taxon>
        <taxon>Marinilabiliaceae</taxon>
        <taxon>Marinilabilia</taxon>
    </lineage>
</organism>
<dbReference type="InterPro" id="IPR043137">
    <property type="entry name" value="GGT_ssub_C"/>
</dbReference>
<dbReference type="InterPro" id="IPR029055">
    <property type="entry name" value="Ntn_hydrolases_N"/>
</dbReference>
<evidence type="ECO:0000313" key="7">
    <source>
        <dbReference type="EMBL" id="PWD99183.1"/>
    </source>
</evidence>
<dbReference type="GO" id="GO:0006750">
    <property type="term" value="P:glutathione biosynthetic process"/>
    <property type="evidence" value="ECO:0007669"/>
    <property type="project" value="UniProtKB-KW"/>
</dbReference>
<evidence type="ECO:0000256" key="4">
    <source>
        <dbReference type="PIRSR" id="PIRSR600101-1"/>
    </source>
</evidence>
<dbReference type="PRINTS" id="PR01210">
    <property type="entry name" value="GGTRANSPTASE"/>
</dbReference>
<evidence type="ECO:0000256" key="5">
    <source>
        <dbReference type="PIRSR" id="PIRSR600101-2"/>
    </source>
</evidence>
<evidence type="ECO:0000256" key="2">
    <source>
        <dbReference type="ARBA" id="ARBA00001089"/>
    </source>
</evidence>
<dbReference type="PANTHER" id="PTHR43881:SF1">
    <property type="entry name" value="GAMMA-GLUTAMYLTRANSPEPTIDASE (AFU_ORTHOLOGUE AFUA_4G13580)"/>
    <property type="match status" value="1"/>
</dbReference>
<evidence type="ECO:0000256" key="3">
    <source>
        <dbReference type="ARBA" id="ARBA00047417"/>
    </source>
</evidence>
<dbReference type="EMBL" id="QEWP01000008">
    <property type="protein sequence ID" value="PWD99183.1"/>
    <property type="molecule type" value="Genomic_DNA"/>
</dbReference>
<dbReference type="Gene3D" id="3.60.20.40">
    <property type="match status" value="1"/>
</dbReference>
<comment type="similarity">
    <text evidence="6">Belongs to the gamma-glutamyltransferase family.</text>
</comment>
<dbReference type="Proteomes" id="UP000244956">
    <property type="component" value="Unassembled WGS sequence"/>
</dbReference>
<comment type="caution">
    <text evidence="7">The sequence shown here is derived from an EMBL/GenBank/DDBJ whole genome shotgun (WGS) entry which is preliminary data.</text>
</comment>
<comment type="catalytic activity">
    <reaction evidence="3 6">
        <text>an N-terminal (5-L-glutamyl)-[peptide] + an alpha-amino acid = 5-L-glutamyl amino acid + an N-terminal L-alpha-aminoacyl-[peptide]</text>
        <dbReference type="Rhea" id="RHEA:23904"/>
        <dbReference type="Rhea" id="RHEA-COMP:9780"/>
        <dbReference type="Rhea" id="RHEA-COMP:9795"/>
        <dbReference type="ChEBI" id="CHEBI:77644"/>
        <dbReference type="ChEBI" id="CHEBI:78597"/>
        <dbReference type="ChEBI" id="CHEBI:78599"/>
        <dbReference type="ChEBI" id="CHEBI:78608"/>
        <dbReference type="EC" id="2.3.2.2"/>
    </reaction>
</comment>
<dbReference type="GO" id="GO:0006751">
    <property type="term" value="P:glutathione catabolic process"/>
    <property type="evidence" value="ECO:0007669"/>
    <property type="project" value="UniProtKB-UniRule"/>
</dbReference>
<dbReference type="AlphaFoldDB" id="A0A2U2B813"/>
<dbReference type="GO" id="GO:0036374">
    <property type="term" value="F:glutathione hydrolase activity"/>
    <property type="evidence" value="ECO:0007669"/>
    <property type="project" value="UniProtKB-UniRule"/>
</dbReference>
<gene>
    <name evidence="7" type="primary">ggt</name>
    <name evidence="7" type="ORF">DDZ16_11330</name>
</gene>
<name>A0A2U2B813_9BACT</name>
<dbReference type="Pfam" id="PF01019">
    <property type="entry name" value="G_glu_transpept"/>
    <property type="match status" value="1"/>
</dbReference>
<comment type="PTM">
    <text evidence="6">Cleaved by autocatalysis into a large and a small subunit.</text>
</comment>
<dbReference type="SUPFAM" id="SSF56235">
    <property type="entry name" value="N-terminal nucleophile aminohydrolases (Ntn hydrolases)"/>
    <property type="match status" value="1"/>
</dbReference>
<proteinExistence type="inferred from homology"/>
<comment type="catalytic activity">
    <reaction evidence="1 6">
        <text>an S-substituted glutathione + H2O = an S-substituted L-cysteinylglycine + L-glutamate</text>
        <dbReference type="Rhea" id="RHEA:59468"/>
        <dbReference type="ChEBI" id="CHEBI:15377"/>
        <dbReference type="ChEBI" id="CHEBI:29985"/>
        <dbReference type="ChEBI" id="CHEBI:90779"/>
        <dbReference type="ChEBI" id="CHEBI:143103"/>
        <dbReference type="EC" id="3.4.19.13"/>
    </reaction>
</comment>
<dbReference type="InterPro" id="IPR052896">
    <property type="entry name" value="GGT-like_enzyme"/>
</dbReference>
<evidence type="ECO:0000256" key="1">
    <source>
        <dbReference type="ARBA" id="ARBA00001049"/>
    </source>
</evidence>
<feature type="binding site" evidence="5">
    <location>
        <position position="502"/>
    </location>
    <ligand>
        <name>L-glutamate</name>
        <dbReference type="ChEBI" id="CHEBI:29985"/>
    </ligand>
</feature>
<dbReference type="EC" id="2.3.2.2" evidence="6"/>
<reference evidence="7 8" key="1">
    <citation type="submission" date="2018-05" db="EMBL/GenBank/DDBJ databases">
        <title>Marinilabilia rubrum sp. nov., isolated from saltern sediment.</title>
        <authorList>
            <person name="Zhang R."/>
        </authorList>
    </citation>
    <scope>NUCLEOTIDE SEQUENCE [LARGE SCALE GENOMIC DNA]</scope>
    <source>
        <strain evidence="7 8">WTE16</strain>
    </source>
</reference>
<dbReference type="InterPro" id="IPR000101">
    <property type="entry name" value="GGT_peptidase"/>
</dbReference>
<comment type="pathway">
    <text evidence="6">Sulfur metabolism; glutathione metabolism.</text>
</comment>
<keyword evidence="6" id="KW-0865">Zymogen</keyword>
<dbReference type="EC" id="3.4.19.13" evidence="6"/>
<comment type="subunit">
    <text evidence="6">This enzyme consists of two polypeptide chains, which are synthesized in precursor form from a single polypeptide.</text>
</comment>
<accession>A0A2U2B813</accession>
<keyword evidence="8" id="KW-1185">Reference proteome</keyword>
<dbReference type="UniPathway" id="UPA00204"/>
<dbReference type="NCBIfam" id="TIGR00066">
    <property type="entry name" value="g_glut_trans"/>
    <property type="match status" value="1"/>
</dbReference>
<dbReference type="Gene3D" id="1.10.246.130">
    <property type="match status" value="1"/>
</dbReference>
<dbReference type="GO" id="GO:0103068">
    <property type="term" value="F:leukotriene C4 gamma-glutamyl transferase activity"/>
    <property type="evidence" value="ECO:0007669"/>
    <property type="project" value="UniProtKB-EC"/>
</dbReference>
<keyword evidence="6" id="KW-0378">Hydrolase</keyword>
<evidence type="ECO:0000256" key="6">
    <source>
        <dbReference type="RuleBase" id="RU368036"/>
    </source>
</evidence>
<keyword evidence="6 7" id="KW-0808">Transferase</keyword>
<dbReference type="PANTHER" id="PTHR43881">
    <property type="entry name" value="GAMMA-GLUTAMYLTRANSPEPTIDASE (AFU_ORTHOLOGUE AFUA_4G13580)"/>
    <property type="match status" value="1"/>
</dbReference>
<comment type="catalytic activity">
    <reaction evidence="2 6">
        <text>glutathione + H2O = L-cysteinylglycine + L-glutamate</text>
        <dbReference type="Rhea" id="RHEA:28807"/>
        <dbReference type="ChEBI" id="CHEBI:15377"/>
        <dbReference type="ChEBI" id="CHEBI:29985"/>
        <dbReference type="ChEBI" id="CHEBI:57925"/>
        <dbReference type="ChEBI" id="CHEBI:61694"/>
        <dbReference type="EC" id="3.4.19.13"/>
    </reaction>
</comment>
<dbReference type="InterPro" id="IPR043138">
    <property type="entry name" value="GGT_lsub"/>
</dbReference>